<feature type="active site" evidence="8">
    <location>
        <position position="426"/>
    </location>
</feature>
<dbReference type="PROSITE" id="PS00765">
    <property type="entry name" value="P_GLUCOSE_ISOMERASE_1"/>
    <property type="match status" value="1"/>
</dbReference>
<dbReference type="UniPathway" id="UPA00138"/>
<evidence type="ECO:0000313" key="11">
    <source>
        <dbReference type="Proteomes" id="UP000018482"/>
    </source>
</evidence>
<proteinExistence type="inferred from homology"/>
<dbReference type="FunFam" id="3.40.50.10490:FF:000015">
    <property type="entry name" value="Glucose-6-phosphate isomerase"/>
    <property type="match status" value="1"/>
</dbReference>
<keyword evidence="3 8" id="KW-0312">Gluconeogenesis</keyword>
<comment type="pathway">
    <text evidence="8">Carbohydrate biosynthesis; gluconeogenesis.</text>
</comment>
<reference evidence="10 11" key="1">
    <citation type="submission" date="2013-05" db="EMBL/GenBank/DDBJ databases">
        <authorList>
            <person name="Richards V.P."/>
            <person name="Durkin S.A.S."/>
            <person name="Kim M."/>
            <person name="Pavinski Bitar P.D."/>
            <person name="Stanhope M.J."/>
            <person name="Town C.D."/>
            <person name="Venter J.C."/>
        </authorList>
    </citation>
    <scope>NUCLEOTIDE SEQUENCE [LARGE SCALE GENOMIC DNA]</scope>
    <source>
        <strain evidence="10 11">LMG 14747</strain>
    </source>
</reference>
<comment type="caution">
    <text evidence="8">Lacks conserved residue(s) required for the propagation of feature annotation.</text>
</comment>
<dbReference type="PRINTS" id="PR00662">
    <property type="entry name" value="G6PISOMERASE"/>
</dbReference>
<dbReference type="Gene3D" id="3.40.50.10490">
    <property type="entry name" value="Glucose-6-phosphate isomerase like protein, domain 1"/>
    <property type="match status" value="3"/>
</dbReference>
<dbReference type="GO" id="GO:0006096">
    <property type="term" value="P:glycolytic process"/>
    <property type="evidence" value="ECO:0007669"/>
    <property type="project" value="UniProtKB-UniRule"/>
</dbReference>
<dbReference type="AlphaFoldDB" id="V6Z0Q0"/>
<dbReference type="Pfam" id="PF00342">
    <property type="entry name" value="PGI"/>
    <property type="match status" value="1"/>
</dbReference>
<dbReference type="FunFam" id="3.40.50.10490:FF:000016">
    <property type="entry name" value="Glucose-6-phosphate isomerase"/>
    <property type="match status" value="1"/>
</dbReference>
<dbReference type="SUPFAM" id="SSF53697">
    <property type="entry name" value="SIS domain"/>
    <property type="match status" value="1"/>
</dbReference>
<evidence type="ECO:0000256" key="7">
    <source>
        <dbReference type="ARBA" id="ARBA00029321"/>
    </source>
</evidence>
<dbReference type="GO" id="GO:0048029">
    <property type="term" value="F:monosaccharide binding"/>
    <property type="evidence" value="ECO:0007669"/>
    <property type="project" value="TreeGrafter"/>
</dbReference>
<comment type="catalytic activity">
    <reaction evidence="7 8 9">
        <text>alpha-D-glucose 6-phosphate = beta-D-fructose 6-phosphate</text>
        <dbReference type="Rhea" id="RHEA:11816"/>
        <dbReference type="ChEBI" id="CHEBI:57634"/>
        <dbReference type="ChEBI" id="CHEBI:58225"/>
        <dbReference type="EC" id="5.3.1.9"/>
    </reaction>
</comment>
<organism evidence="10 11">
    <name type="scientific">Streptococcus agalactiae LMG 14747</name>
    <dbReference type="NCBI Taxonomy" id="1154860"/>
    <lineage>
        <taxon>Bacteria</taxon>
        <taxon>Bacillati</taxon>
        <taxon>Bacillota</taxon>
        <taxon>Bacilli</taxon>
        <taxon>Lactobacillales</taxon>
        <taxon>Streptococcaceae</taxon>
        <taxon>Streptococcus</taxon>
    </lineage>
</organism>
<dbReference type="PANTHER" id="PTHR11469">
    <property type="entry name" value="GLUCOSE-6-PHOSPHATE ISOMERASE"/>
    <property type="match status" value="1"/>
</dbReference>
<dbReference type="InterPro" id="IPR046348">
    <property type="entry name" value="SIS_dom_sf"/>
</dbReference>
<evidence type="ECO:0000256" key="9">
    <source>
        <dbReference type="RuleBase" id="RU000612"/>
    </source>
</evidence>
<dbReference type="HAMAP" id="MF_00473">
    <property type="entry name" value="G6P_isomerase"/>
    <property type="match status" value="1"/>
</dbReference>
<protein>
    <recommendedName>
        <fullName evidence="8">Glucose-6-phosphate isomerase</fullName>
        <shortName evidence="8">GPI</shortName>
        <ecNumber evidence="8">5.3.1.9</ecNumber>
    </recommendedName>
    <alternativeName>
        <fullName evidence="8">Phosphoglucose isomerase</fullName>
        <shortName evidence="8">PGI</shortName>
    </alternativeName>
    <alternativeName>
        <fullName evidence="8">Phosphohexose isomerase</fullName>
        <shortName evidence="8">PHI</shortName>
    </alternativeName>
</protein>
<dbReference type="GO" id="GO:0006094">
    <property type="term" value="P:gluconeogenesis"/>
    <property type="evidence" value="ECO:0007669"/>
    <property type="project" value="UniProtKB-UniRule"/>
</dbReference>
<evidence type="ECO:0000256" key="8">
    <source>
        <dbReference type="HAMAP-Rule" id="MF_00473"/>
    </source>
</evidence>
<comment type="similarity">
    <text evidence="2 8 9">Belongs to the GPI family.</text>
</comment>
<dbReference type="GO" id="GO:0051156">
    <property type="term" value="P:glucose 6-phosphate metabolic process"/>
    <property type="evidence" value="ECO:0007669"/>
    <property type="project" value="TreeGrafter"/>
</dbReference>
<accession>V6Z0Q0</accession>
<feature type="active site" description="Proton donor" evidence="8">
    <location>
        <position position="291"/>
    </location>
</feature>
<evidence type="ECO:0000256" key="4">
    <source>
        <dbReference type="ARBA" id="ARBA00022490"/>
    </source>
</evidence>
<dbReference type="PROSITE" id="PS00174">
    <property type="entry name" value="P_GLUCOSE_ISOMERASE_2"/>
    <property type="match status" value="1"/>
</dbReference>
<dbReference type="GO" id="GO:0004347">
    <property type="term" value="F:glucose-6-phosphate isomerase activity"/>
    <property type="evidence" value="ECO:0007669"/>
    <property type="project" value="UniProtKB-UniRule"/>
</dbReference>
<dbReference type="CDD" id="cd05015">
    <property type="entry name" value="SIS_PGI_1"/>
    <property type="match status" value="1"/>
</dbReference>
<dbReference type="EMBL" id="ANQC01000057">
    <property type="protein sequence ID" value="ESV54447.1"/>
    <property type="molecule type" value="Genomic_DNA"/>
</dbReference>
<sequence length="449" mass="49619">MTHIQFDYSKVLGQFVAEHEVNYMQAQVSTADKMLRQATGPGADFLGWLDLPENYDKEEFARIQEAAKKIQSNSEVLVVIGIGGSYLGAKAAIDFLNNHFANLQTAEERKAPQILYAGNSISSTYLADLVEYVQDKEFSVNVISKSGTTTEPAIAFRVFKELLVKKYGQEEANKRIYATTDKVKGAVKVEADANNWETFVVPDNVGGRFSVLTAVGLLPIAAAGADITALMEGANTARKELSSDSLSENIAYQYAAIRNVLYRKGYVTEILANYEPSLQYFGEWWKQLAGESEGKDQKGIYPTSANFSTDLHSLGQFIQEGYRNIFETVIRVDKPRKNVLIPSMNEDLDGLGYLQGKDVDFVNKKATDGVLLAHTDGGVPNMFVTLPEQDEFTLGYIIYFFEIAIAISGYLNGVNPFDQPGVEAYKKNMFALLGKPGFEDLGAELNARL</sequence>
<name>V6Z0Q0_STRAG</name>
<evidence type="ECO:0000256" key="5">
    <source>
        <dbReference type="ARBA" id="ARBA00023152"/>
    </source>
</evidence>
<comment type="pathway">
    <text evidence="1 8 9">Carbohydrate degradation; glycolysis; D-glyceraldehyde 3-phosphate and glycerone phosphate from D-glucose: step 2/4.</text>
</comment>
<comment type="function">
    <text evidence="8">Catalyzes the reversible isomerization of glucose-6-phosphate to fructose-6-phosphate.</text>
</comment>
<dbReference type="NCBIfam" id="NF010697">
    <property type="entry name" value="PRK14097.1"/>
    <property type="match status" value="1"/>
</dbReference>
<comment type="subcellular location">
    <subcellularLocation>
        <location evidence="8">Cytoplasm</location>
    </subcellularLocation>
</comment>
<dbReference type="GO" id="GO:0005829">
    <property type="term" value="C:cytosol"/>
    <property type="evidence" value="ECO:0007669"/>
    <property type="project" value="TreeGrafter"/>
</dbReference>
<keyword evidence="4 8" id="KW-0963">Cytoplasm</keyword>
<evidence type="ECO:0000256" key="6">
    <source>
        <dbReference type="ARBA" id="ARBA00023235"/>
    </source>
</evidence>
<comment type="caution">
    <text evidence="10">The sequence shown here is derived from an EMBL/GenBank/DDBJ whole genome shotgun (WGS) entry which is preliminary data.</text>
</comment>
<keyword evidence="5 8" id="KW-0324">Glycolysis</keyword>
<dbReference type="PANTHER" id="PTHR11469:SF1">
    <property type="entry name" value="GLUCOSE-6-PHOSPHATE ISOMERASE"/>
    <property type="match status" value="1"/>
</dbReference>
<dbReference type="InterPro" id="IPR018189">
    <property type="entry name" value="Phosphoglucose_isomerase_CS"/>
</dbReference>
<evidence type="ECO:0000313" key="10">
    <source>
        <dbReference type="EMBL" id="ESV54447.1"/>
    </source>
</evidence>
<dbReference type="InterPro" id="IPR035476">
    <property type="entry name" value="SIS_PGI_1"/>
</dbReference>
<gene>
    <name evidence="8 10" type="primary">pgi</name>
    <name evidence="10" type="ORF">SAG0136_04100</name>
</gene>
<dbReference type="UniPathway" id="UPA00109">
    <property type="reaction ID" value="UER00181"/>
</dbReference>
<dbReference type="CDD" id="cd05016">
    <property type="entry name" value="SIS_PGI_2"/>
    <property type="match status" value="1"/>
</dbReference>
<dbReference type="PROSITE" id="PS51463">
    <property type="entry name" value="P_GLUCOSE_ISOMERASE_3"/>
    <property type="match status" value="1"/>
</dbReference>
<dbReference type="InterPro" id="IPR001672">
    <property type="entry name" value="G6P_Isomerase"/>
</dbReference>
<evidence type="ECO:0000256" key="1">
    <source>
        <dbReference type="ARBA" id="ARBA00004926"/>
    </source>
</evidence>
<dbReference type="Proteomes" id="UP000018482">
    <property type="component" value="Unassembled WGS sequence"/>
</dbReference>
<evidence type="ECO:0000256" key="3">
    <source>
        <dbReference type="ARBA" id="ARBA00022432"/>
    </source>
</evidence>
<dbReference type="InterPro" id="IPR035482">
    <property type="entry name" value="SIS_PGI_2"/>
</dbReference>
<dbReference type="EC" id="5.3.1.9" evidence="8"/>
<dbReference type="GO" id="GO:0097367">
    <property type="term" value="F:carbohydrate derivative binding"/>
    <property type="evidence" value="ECO:0007669"/>
    <property type="project" value="InterPro"/>
</dbReference>
<keyword evidence="6 8" id="KW-0413">Isomerase</keyword>
<dbReference type="eggNOG" id="COG0166">
    <property type="taxonomic scope" value="Bacteria"/>
</dbReference>
<evidence type="ECO:0000256" key="2">
    <source>
        <dbReference type="ARBA" id="ARBA00006604"/>
    </source>
</evidence>